<evidence type="ECO:0000313" key="7">
    <source>
        <dbReference type="Proteomes" id="UP000516160"/>
    </source>
</evidence>
<dbReference type="KEGG" id="acae:HYG86_16740"/>
<gene>
    <name evidence="6" type="ORF">HYG86_16740</name>
</gene>
<dbReference type="SUPFAM" id="SSF56601">
    <property type="entry name" value="beta-lactamase/transpeptidase-like"/>
    <property type="match status" value="1"/>
</dbReference>
<evidence type="ECO:0000259" key="5">
    <source>
        <dbReference type="PROSITE" id="PS51178"/>
    </source>
</evidence>
<evidence type="ECO:0000256" key="2">
    <source>
        <dbReference type="ARBA" id="ARBA00007171"/>
    </source>
</evidence>
<keyword evidence="4" id="KW-1133">Transmembrane helix</keyword>
<keyword evidence="7" id="KW-1185">Reference proteome</keyword>
<dbReference type="CDD" id="cd06575">
    <property type="entry name" value="PASTA_Pbp2x-like_2"/>
    <property type="match status" value="1"/>
</dbReference>
<accession>A0A7G9WC88</accession>
<dbReference type="Proteomes" id="UP000516160">
    <property type="component" value="Chromosome"/>
</dbReference>
<sequence length="712" mass="78130">MKEQVSNVHVRKRLLATLTIFTLIFTLLFVRLFWIQFFKSEEFLNKAQAQWTRDLVVRPMRGEIFDRNMQLLAGSATAETIVAIPSEVKNALKDDPGLADKISTELAVVLDMDVETVKDRITRDASSVYLKRRVEDEVAQKVKELNFPGIRTTIETKRFYPNGSFASHVLGFAGIDEGLEGIEFQYEKELRGKTGQIVYESDARGREIADGVQEYRAPEDGMDIVLTIDSRIQHIVERELQKAMLTHAPKSAGAIVVDPYTGEILALASMPDYNPENYGLFPQANWRNPLISNSFEPGSTFKIITYAAGLEEDIFSINDSYYCNGYYEVAGTKLGCWRRARGGHGSQTFIQVAENSCNPGFIDLGMKLGKEKLFEYIHGFGFGSRTGIDLPGEQVGILFDIDSPRFSLVDLGTSSFGQGNAVTPIQQIMGVAAVVNGGQLMQPYIAKEFYDKDGKLVKENTPSVVRRVISEPTANELIEVLESVIINGSGRFGQVQGYSSGGKTGTAQKINPSGGGYMPGSYILSYVGFAPVENPKVVIYVMVDEPSQGPQWGSQVAAPIAGRILTDVLQVLDVPPNDAEIETEPPAMSVIPNLINLTVEEAFPSLELSGFNLQIEGDGGYIVAQTPMAGIEMPITSTIVVYTNKQPNGEADEITMPNLRGKTIREVKELLGLLNLNVEIKGSGVAVEQRPQPGEIVNTNTTVVVEFTPPVQ</sequence>
<feature type="domain" description="PASTA" evidence="5">
    <location>
        <begin position="650"/>
        <end position="709"/>
    </location>
</feature>
<dbReference type="Gene3D" id="3.30.10.20">
    <property type="match status" value="1"/>
</dbReference>
<dbReference type="InterPro" id="IPR050515">
    <property type="entry name" value="Beta-lactam/transpept"/>
</dbReference>
<dbReference type="SUPFAM" id="SSF54184">
    <property type="entry name" value="Penicillin-binding protein 2x (pbp-2x), c-terminal domain"/>
    <property type="match status" value="2"/>
</dbReference>
<dbReference type="InterPro" id="IPR012338">
    <property type="entry name" value="Beta-lactam/transpept-like"/>
</dbReference>
<dbReference type="Pfam" id="PF03793">
    <property type="entry name" value="PASTA"/>
    <property type="match status" value="2"/>
</dbReference>
<evidence type="ECO:0000313" key="6">
    <source>
        <dbReference type="EMBL" id="QNO16300.1"/>
    </source>
</evidence>
<dbReference type="GO" id="GO:0008658">
    <property type="term" value="F:penicillin binding"/>
    <property type="evidence" value="ECO:0007669"/>
    <property type="project" value="InterPro"/>
</dbReference>
<reference evidence="6 7" key="1">
    <citation type="submission" date="2020-07" db="EMBL/GenBank/DDBJ databases">
        <title>Alkalicella. sp. LB2 genome.</title>
        <authorList>
            <person name="Postec A."/>
            <person name="Quemeneur M."/>
        </authorList>
    </citation>
    <scope>NUCLEOTIDE SEQUENCE [LARGE SCALE GENOMIC DNA]</scope>
    <source>
        <strain evidence="6 7">LB2</strain>
    </source>
</reference>
<name>A0A7G9WC88_ALKCA</name>
<dbReference type="SMART" id="SM00740">
    <property type="entry name" value="PASTA"/>
    <property type="match status" value="2"/>
</dbReference>
<keyword evidence="4" id="KW-0812">Transmembrane</keyword>
<dbReference type="SUPFAM" id="SSF56519">
    <property type="entry name" value="Penicillin binding protein dimerisation domain"/>
    <property type="match status" value="1"/>
</dbReference>
<dbReference type="PANTHER" id="PTHR30627">
    <property type="entry name" value="PEPTIDOGLYCAN D,D-TRANSPEPTIDASE"/>
    <property type="match status" value="1"/>
</dbReference>
<dbReference type="Pfam" id="PF00905">
    <property type="entry name" value="Transpeptidase"/>
    <property type="match status" value="1"/>
</dbReference>
<protein>
    <submittedName>
        <fullName evidence="6">Stage V sporulation protein D</fullName>
    </submittedName>
</protein>
<dbReference type="EMBL" id="CP058559">
    <property type="protein sequence ID" value="QNO16300.1"/>
    <property type="molecule type" value="Genomic_DNA"/>
</dbReference>
<proteinExistence type="inferred from homology"/>
<feature type="domain" description="PASTA" evidence="5">
    <location>
        <begin position="583"/>
        <end position="645"/>
    </location>
</feature>
<comment type="subcellular location">
    <subcellularLocation>
        <location evidence="1">Membrane</location>
    </subcellularLocation>
</comment>
<dbReference type="NCBIfam" id="TIGR02214">
    <property type="entry name" value="spoVD_pbp"/>
    <property type="match status" value="1"/>
</dbReference>
<dbReference type="InterPro" id="IPR005543">
    <property type="entry name" value="PASTA_dom"/>
</dbReference>
<dbReference type="InterPro" id="IPR001460">
    <property type="entry name" value="PCN-bd_Tpept"/>
</dbReference>
<dbReference type="PANTHER" id="PTHR30627:SF1">
    <property type="entry name" value="PEPTIDOGLYCAN D,D-TRANSPEPTIDASE FTSI"/>
    <property type="match status" value="1"/>
</dbReference>
<dbReference type="InterPro" id="IPR011927">
    <property type="entry name" value="SpoVD_pbp"/>
</dbReference>
<dbReference type="InterPro" id="IPR036138">
    <property type="entry name" value="PBP_dimer_sf"/>
</dbReference>
<evidence type="ECO:0000256" key="1">
    <source>
        <dbReference type="ARBA" id="ARBA00004370"/>
    </source>
</evidence>
<dbReference type="AlphaFoldDB" id="A0A7G9WC88"/>
<comment type="similarity">
    <text evidence="2">Belongs to the transpeptidase family.</text>
</comment>
<dbReference type="InterPro" id="IPR005311">
    <property type="entry name" value="PBP_dimer"/>
</dbReference>
<organism evidence="6 7">
    <name type="scientific">Alkalicella caledoniensis</name>
    <dbReference type="NCBI Taxonomy" id="2731377"/>
    <lineage>
        <taxon>Bacteria</taxon>
        <taxon>Bacillati</taxon>
        <taxon>Bacillota</taxon>
        <taxon>Clostridia</taxon>
        <taxon>Eubacteriales</taxon>
        <taxon>Proteinivoracaceae</taxon>
        <taxon>Alkalicella</taxon>
    </lineage>
</organism>
<dbReference type="Gene3D" id="3.40.710.10">
    <property type="entry name" value="DD-peptidase/beta-lactamase superfamily"/>
    <property type="match status" value="1"/>
</dbReference>
<evidence type="ECO:0000256" key="4">
    <source>
        <dbReference type="SAM" id="Phobius"/>
    </source>
</evidence>
<keyword evidence="3 4" id="KW-0472">Membrane</keyword>
<dbReference type="RefSeq" id="WP_213166692.1">
    <property type="nucleotide sequence ID" value="NZ_CP058559.1"/>
</dbReference>
<dbReference type="PROSITE" id="PS51178">
    <property type="entry name" value="PASTA"/>
    <property type="match status" value="2"/>
</dbReference>
<dbReference type="Pfam" id="PF03717">
    <property type="entry name" value="PBP_dimer"/>
    <property type="match status" value="1"/>
</dbReference>
<dbReference type="GO" id="GO:0071555">
    <property type="term" value="P:cell wall organization"/>
    <property type="evidence" value="ECO:0007669"/>
    <property type="project" value="TreeGrafter"/>
</dbReference>
<dbReference type="GO" id="GO:0005886">
    <property type="term" value="C:plasma membrane"/>
    <property type="evidence" value="ECO:0007669"/>
    <property type="project" value="TreeGrafter"/>
</dbReference>
<feature type="transmembrane region" description="Helical" evidence="4">
    <location>
        <begin position="14"/>
        <end position="34"/>
    </location>
</feature>
<evidence type="ECO:0000256" key="3">
    <source>
        <dbReference type="ARBA" id="ARBA00023136"/>
    </source>
</evidence>
<dbReference type="Gene3D" id="1.10.150.770">
    <property type="match status" value="1"/>
</dbReference>
<dbReference type="Gene3D" id="3.90.1310.10">
    <property type="entry name" value="Penicillin-binding protein 2a (Domain 2)"/>
    <property type="match status" value="1"/>
</dbReference>